<proteinExistence type="inferred from homology"/>
<gene>
    <name evidence="12" type="ORF">Gorai_004629</name>
</gene>
<comment type="similarity">
    <text evidence="2">Belongs to the RLP family.</text>
</comment>
<dbReference type="PANTHER" id="PTHR27004:SF435">
    <property type="entry name" value="LEUCINE-RICH REPEAT-CONTAINING N-TERMINAL PLANT-TYPE DOMAIN-CONTAINING PROTEIN"/>
    <property type="match status" value="1"/>
</dbReference>
<dbReference type="AlphaFoldDB" id="A0A7J8QIR8"/>
<keyword evidence="5 11" id="KW-0812">Transmembrane</keyword>
<evidence type="ECO:0000313" key="12">
    <source>
        <dbReference type="EMBL" id="MBA0601454.1"/>
    </source>
</evidence>
<evidence type="ECO:0000256" key="11">
    <source>
        <dbReference type="SAM" id="Phobius"/>
    </source>
</evidence>
<dbReference type="Proteomes" id="UP000593578">
    <property type="component" value="Unassembled WGS sequence"/>
</dbReference>
<feature type="non-terminal residue" evidence="12">
    <location>
        <position position="1"/>
    </location>
</feature>
<feature type="transmembrane region" description="Helical" evidence="11">
    <location>
        <begin position="133"/>
        <end position="156"/>
    </location>
</feature>
<evidence type="ECO:0000256" key="1">
    <source>
        <dbReference type="ARBA" id="ARBA00004251"/>
    </source>
</evidence>
<evidence type="ECO:0000256" key="5">
    <source>
        <dbReference type="ARBA" id="ARBA00022692"/>
    </source>
</evidence>
<dbReference type="Gene3D" id="3.80.10.10">
    <property type="entry name" value="Ribonuclease Inhibitor"/>
    <property type="match status" value="1"/>
</dbReference>
<evidence type="ECO:0000256" key="3">
    <source>
        <dbReference type="ARBA" id="ARBA00022475"/>
    </source>
</evidence>
<dbReference type="PROSITE" id="PS51450">
    <property type="entry name" value="LRR"/>
    <property type="match status" value="1"/>
</dbReference>
<dbReference type="FunFam" id="3.80.10.10:FF:000111">
    <property type="entry name" value="LRR receptor-like serine/threonine-protein kinase ERECTA"/>
    <property type="match status" value="1"/>
</dbReference>
<keyword evidence="10" id="KW-0325">Glycoprotein</keyword>
<evidence type="ECO:0000256" key="7">
    <source>
        <dbReference type="ARBA" id="ARBA00022989"/>
    </source>
</evidence>
<evidence type="ECO:0000256" key="9">
    <source>
        <dbReference type="ARBA" id="ARBA00023170"/>
    </source>
</evidence>
<keyword evidence="4" id="KW-0433">Leucine-rich repeat</keyword>
<evidence type="ECO:0000256" key="4">
    <source>
        <dbReference type="ARBA" id="ARBA00022614"/>
    </source>
</evidence>
<protein>
    <recommendedName>
        <fullName evidence="14">Leucine-rich repeat-containing N-terminal plant-type domain-containing protein</fullName>
    </recommendedName>
</protein>
<organism evidence="12 13">
    <name type="scientific">Gossypium raimondii</name>
    <name type="common">Peruvian cotton</name>
    <name type="synonym">Gossypium klotzschianum subsp. raimondii</name>
    <dbReference type="NCBI Taxonomy" id="29730"/>
    <lineage>
        <taxon>Eukaryota</taxon>
        <taxon>Viridiplantae</taxon>
        <taxon>Streptophyta</taxon>
        <taxon>Embryophyta</taxon>
        <taxon>Tracheophyta</taxon>
        <taxon>Spermatophyta</taxon>
        <taxon>Magnoliopsida</taxon>
        <taxon>eudicotyledons</taxon>
        <taxon>Gunneridae</taxon>
        <taxon>Pentapetalae</taxon>
        <taxon>rosids</taxon>
        <taxon>malvids</taxon>
        <taxon>Malvales</taxon>
        <taxon>Malvaceae</taxon>
        <taxon>Malvoideae</taxon>
        <taxon>Gossypium</taxon>
    </lineage>
</organism>
<keyword evidence="7 11" id="KW-1133">Transmembrane helix</keyword>
<comment type="subcellular location">
    <subcellularLocation>
        <location evidence="1">Cell membrane</location>
        <topology evidence="1">Single-pass type I membrane protein</topology>
    </subcellularLocation>
</comment>
<keyword evidence="6" id="KW-0677">Repeat</keyword>
<evidence type="ECO:0000313" key="13">
    <source>
        <dbReference type="Proteomes" id="UP000593578"/>
    </source>
</evidence>
<comment type="caution">
    <text evidence="12">The sequence shown here is derived from an EMBL/GenBank/DDBJ whole genome shotgun (WGS) entry which is preliminary data.</text>
</comment>
<dbReference type="SUPFAM" id="SSF52058">
    <property type="entry name" value="L domain-like"/>
    <property type="match status" value="1"/>
</dbReference>
<keyword evidence="8 11" id="KW-0472">Membrane</keyword>
<dbReference type="InterPro" id="IPR032675">
    <property type="entry name" value="LRR_dom_sf"/>
</dbReference>
<dbReference type="GO" id="GO:0005886">
    <property type="term" value="C:plasma membrane"/>
    <property type="evidence" value="ECO:0007669"/>
    <property type="project" value="UniProtKB-SubCell"/>
</dbReference>
<dbReference type="PRINTS" id="PR00019">
    <property type="entry name" value="LEURICHRPT"/>
</dbReference>
<evidence type="ECO:0000256" key="8">
    <source>
        <dbReference type="ARBA" id="ARBA00023136"/>
    </source>
</evidence>
<sequence length="197" mass="22351">DLSCNNLEGPIPDVIGKFIALYFLNLSHNALSGKIPPSLGNLQQLESLDLSSNNLSGSIPQQLLKLTFLAVLNLSYNQLEGCIPAGKQFATFTNDSYEGNRGLYGNPLTQQCKDAIPNHGQDSNPRTGNHINWNLISVEIGVFFGLGVVILPLTFWKGWRIWYFKRIDRLLFKFFPKLDHRNRNHRTISQWIQGRRL</sequence>
<keyword evidence="9" id="KW-0675">Receptor</keyword>
<keyword evidence="3" id="KW-1003">Cell membrane</keyword>
<reference evidence="12 13" key="1">
    <citation type="journal article" date="2019" name="Genome Biol. Evol.">
        <title>Insights into the evolution of the New World diploid cottons (Gossypium, subgenus Houzingenia) based on genome sequencing.</title>
        <authorList>
            <person name="Grover C.E."/>
            <person name="Arick M.A. 2nd"/>
            <person name="Thrash A."/>
            <person name="Conover J.L."/>
            <person name="Sanders W.S."/>
            <person name="Peterson D.G."/>
            <person name="Frelichowski J.E."/>
            <person name="Scheffler J.A."/>
            <person name="Scheffler B.E."/>
            <person name="Wendel J.F."/>
        </authorList>
    </citation>
    <scope>NUCLEOTIDE SEQUENCE [LARGE SCALE GENOMIC DNA]</scope>
    <source>
        <strain evidence="12">8</strain>
        <tissue evidence="12">Leaf</tissue>
    </source>
</reference>
<evidence type="ECO:0000256" key="10">
    <source>
        <dbReference type="ARBA" id="ARBA00023180"/>
    </source>
</evidence>
<dbReference type="PANTHER" id="PTHR27004">
    <property type="entry name" value="RECEPTOR-LIKE PROTEIN 12 ISOFORM X1"/>
    <property type="match status" value="1"/>
</dbReference>
<evidence type="ECO:0000256" key="6">
    <source>
        <dbReference type="ARBA" id="ARBA00022737"/>
    </source>
</evidence>
<evidence type="ECO:0008006" key="14">
    <source>
        <dbReference type="Google" id="ProtNLM"/>
    </source>
</evidence>
<evidence type="ECO:0000256" key="2">
    <source>
        <dbReference type="ARBA" id="ARBA00009592"/>
    </source>
</evidence>
<name>A0A7J8QIR8_GOSRA</name>
<accession>A0A7J8QIR8</accession>
<dbReference type="Pfam" id="PF00560">
    <property type="entry name" value="LRR_1"/>
    <property type="match status" value="3"/>
</dbReference>
<dbReference type="InterPro" id="IPR001611">
    <property type="entry name" value="Leu-rich_rpt"/>
</dbReference>
<dbReference type="EMBL" id="JABEZZ010000012">
    <property type="protein sequence ID" value="MBA0601454.1"/>
    <property type="molecule type" value="Genomic_DNA"/>
</dbReference>